<reference evidence="3" key="1">
    <citation type="submission" date="2021-06" db="EMBL/GenBank/DDBJ databases">
        <title>Updating the genus Pseudomonas: Description of 43 new species and partition of the Pseudomonas putida group.</title>
        <authorList>
            <person name="Girard L."/>
            <person name="Lood C."/>
            <person name="Vandamme P."/>
            <person name="Rokni-Zadeh H."/>
            <person name="Van Noort V."/>
            <person name="Hofte M."/>
            <person name="Lavigne R."/>
            <person name="De Mot R."/>
        </authorList>
    </citation>
    <scope>NUCLEOTIDE SEQUENCE</scope>
    <source>
        <strain evidence="3">SWRI74</strain>
    </source>
</reference>
<dbReference type="PANTHER" id="PTHR47894">
    <property type="entry name" value="HTH-TYPE TRANSCRIPTIONAL REGULATOR GADX"/>
    <property type="match status" value="1"/>
</dbReference>
<protein>
    <submittedName>
        <fullName evidence="3">AraC family transcriptional regulator</fullName>
    </submittedName>
</protein>
<dbReference type="InterPro" id="IPR018060">
    <property type="entry name" value="HTH_AraC"/>
</dbReference>
<dbReference type="SMART" id="SM00342">
    <property type="entry name" value="HTH_ARAC"/>
    <property type="match status" value="1"/>
</dbReference>
<keyword evidence="1" id="KW-0238">DNA-binding</keyword>
<dbReference type="PANTHER" id="PTHR47894:SF4">
    <property type="entry name" value="HTH-TYPE TRANSCRIPTIONAL REGULATOR GADX"/>
    <property type="match status" value="1"/>
</dbReference>
<organism evidence="3 4">
    <name type="scientific">Pseudomonas azerbaijanoccidentalis</name>
    <dbReference type="NCBI Taxonomy" id="2842347"/>
    <lineage>
        <taxon>Bacteria</taxon>
        <taxon>Pseudomonadati</taxon>
        <taxon>Pseudomonadota</taxon>
        <taxon>Gammaproteobacteria</taxon>
        <taxon>Pseudomonadales</taxon>
        <taxon>Pseudomonadaceae</taxon>
        <taxon>Pseudomonas</taxon>
    </lineage>
</organism>
<feature type="domain" description="HTH araC/xylS-type" evidence="2">
    <location>
        <begin position="233"/>
        <end position="331"/>
    </location>
</feature>
<sequence>MTSLIRTTSFTGFREVTSQLGGNADLMLEHFRLNPDLLMDEDARVPLRSLVGLLEFAARELECPDFGLRMAEYQDLHILGPIAVIARTCATAGEALAQIIRFIGYHSPGIRLDLDLSEAKAPRLLIDIRLSGHSPRRQMEALAMGVAHNGMKVLYGDNFVAQSVLFSAHHLPAQARYGRYFKTQVYTGQSCNALVLRDKQLSQRIEQQAPYLHHALERYFDEFDLQATSDVVKQVERLVLRMMPIQRCRLPLIAEQLGMHVRMLQRRLAEEGRSFDEVVETLRRERADHYLAEKHMPMSQVAGLLGYSEQSVFNRACRRWFLMSPGARRRQLLE</sequence>
<dbReference type="PROSITE" id="PS01124">
    <property type="entry name" value="HTH_ARAC_FAMILY_2"/>
    <property type="match status" value="1"/>
</dbReference>
<dbReference type="Pfam" id="PF12625">
    <property type="entry name" value="Arabinose_bd"/>
    <property type="match status" value="1"/>
</dbReference>
<evidence type="ECO:0000313" key="3">
    <source>
        <dbReference type="EMBL" id="MBV4522062.1"/>
    </source>
</evidence>
<dbReference type="Pfam" id="PF12833">
    <property type="entry name" value="HTH_18"/>
    <property type="match status" value="1"/>
</dbReference>
<dbReference type="EMBL" id="JAHSTU010000005">
    <property type="protein sequence ID" value="MBV4522062.1"/>
    <property type="molecule type" value="Genomic_DNA"/>
</dbReference>
<dbReference type="Proteomes" id="UP001049200">
    <property type="component" value="Unassembled WGS sequence"/>
</dbReference>
<comment type="caution">
    <text evidence="3">The sequence shown here is derived from an EMBL/GenBank/DDBJ whole genome shotgun (WGS) entry which is preliminary data.</text>
</comment>
<evidence type="ECO:0000259" key="2">
    <source>
        <dbReference type="PROSITE" id="PS01124"/>
    </source>
</evidence>
<gene>
    <name evidence="3" type="ORF">KVG88_18530</name>
</gene>
<name>A0ABS6QT04_9PSED</name>
<accession>A0ABS6QT04</accession>
<proteinExistence type="predicted"/>
<evidence type="ECO:0000313" key="4">
    <source>
        <dbReference type="Proteomes" id="UP001049200"/>
    </source>
</evidence>
<dbReference type="InterPro" id="IPR032687">
    <property type="entry name" value="AraC-type_N"/>
</dbReference>
<keyword evidence="4" id="KW-1185">Reference proteome</keyword>
<evidence type="ECO:0000256" key="1">
    <source>
        <dbReference type="ARBA" id="ARBA00023125"/>
    </source>
</evidence>